<accession>A0A5M9QRG4</accession>
<comment type="caution">
    <text evidence="1">The sequence shown here is derived from an EMBL/GenBank/DDBJ whole genome shotgun (WGS) entry which is preliminary data.</text>
</comment>
<dbReference type="Proteomes" id="UP000323707">
    <property type="component" value="Unassembled WGS sequence"/>
</dbReference>
<dbReference type="RefSeq" id="WP_150337021.1">
    <property type="nucleotide sequence ID" value="NZ_CAUWKU010000018.1"/>
</dbReference>
<sequence length="76" mass="8926">MSNLSETFLEILQDNEWHCAICDLHASSQHAAIIRDLVKEGHEFDNESANAIRKYKYGVRMYCKKCQKETTHRKLK</sequence>
<dbReference type="AlphaFoldDB" id="A0A5M9QRG4"/>
<evidence type="ECO:0000313" key="1">
    <source>
        <dbReference type="EMBL" id="KAA8710322.1"/>
    </source>
</evidence>
<gene>
    <name evidence="1" type="ORF">F4V45_03150</name>
</gene>
<name>A0A5M9QRG4_9HELI</name>
<proteinExistence type="predicted"/>
<organism evidence="1 2">
    <name type="scientific">Helicobacter canis</name>
    <dbReference type="NCBI Taxonomy" id="29419"/>
    <lineage>
        <taxon>Bacteria</taxon>
        <taxon>Pseudomonadati</taxon>
        <taxon>Campylobacterota</taxon>
        <taxon>Epsilonproteobacteria</taxon>
        <taxon>Campylobacterales</taxon>
        <taxon>Helicobacteraceae</taxon>
        <taxon>Helicobacter</taxon>
    </lineage>
</organism>
<dbReference type="EMBL" id="VXKE01000008">
    <property type="protein sequence ID" value="KAA8710322.1"/>
    <property type="molecule type" value="Genomic_DNA"/>
</dbReference>
<reference evidence="1 2" key="1">
    <citation type="submission" date="2019-09" db="EMBL/GenBank/DDBJ databases">
        <title>Draft genome sequence of various Type strains from the CCUG.</title>
        <authorList>
            <person name="Pineiro-Iglesias B."/>
            <person name="Tunovic T."/>
            <person name="Unosson C."/>
            <person name="Inganas E."/>
            <person name="Ohlen M."/>
            <person name="Cardew S."/>
            <person name="Jensie-Markopoulos S."/>
            <person name="Salva-Serra F."/>
            <person name="Jaen-Luchoro D."/>
            <person name="Karlsson R."/>
            <person name="Svensson-Stadler L."/>
            <person name="Chun J."/>
            <person name="Moore E."/>
        </authorList>
    </citation>
    <scope>NUCLEOTIDE SEQUENCE [LARGE SCALE GENOMIC DNA]</scope>
    <source>
        <strain evidence="1 2">CCUG 32756T</strain>
    </source>
</reference>
<evidence type="ECO:0000313" key="2">
    <source>
        <dbReference type="Proteomes" id="UP000323707"/>
    </source>
</evidence>
<protein>
    <submittedName>
        <fullName evidence="1">Uncharacterized protein</fullName>
    </submittedName>
</protein>